<protein>
    <submittedName>
        <fullName evidence="1">Uncharacterized protein</fullName>
    </submittedName>
</protein>
<proteinExistence type="predicted"/>
<keyword evidence="2" id="KW-1185">Reference proteome</keyword>
<organism evidence="1 2">
    <name type="scientific">Bacillus phage Hoody T</name>
    <dbReference type="NCBI Taxonomy" id="1486660"/>
    <lineage>
        <taxon>Viruses</taxon>
        <taxon>Duplodnaviria</taxon>
        <taxon>Heunggongvirae</taxon>
        <taxon>Uroviricota</taxon>
        <taxon>Caudoviricetes</taxon>
        <taxon>Herelleviridae</taxon>
        <taxon>Bastillevirinae</taxon>
        <taxon>Bastillevirus</taxon>
        <taxon>Bastillevirus hoodyT</taxon>
    </lineage>
</organism>
<name>A0A024B1U0_9CAUD</name>
<reference evidence="2" key="1">
    <citation type="submission" date="2014-09" db="EMBL/GenBank/DDBJ databases">
        <authorList>
            <person name="Sauder A.B."/>
            <person name="McKenzie Q.R."/>
            <person name="Temple L.M."/>
            <person name="Alexis B.K."/>
            <person name="Al-Atrache Z."/>
            <person name="Lewis L.O."/>
            <person name="Loesser-Casey K.E."/>
            <person name="Mitchell K.J."/>
        </authorList>
    </citation>
    <scope>NUCLEOTIDE SEQUENCE [LARGE SCALE GENOMIC DNA]</scope>
</reference>
<dbReference type="RefSeq" id="YP_009035232.1">
    <property type="nucleotide sequence ID" value="NC_024205.1"/>
</dbReference>
<evidence type="ECO:0000313" key="1">
    <source>
        <dbReference type="EMBL" id="AHZ10347.1"/>
    </source>
</evidence>
<accession>A0A024B1U0</accession>
<sequence length="64" mass="7577">MKETTEQYLERVMKSMIDEEGYELFKATEKADIYYSSSEDMFAVHYKGVDIWSGTIEHLLNNLF</sequence>
<dbReference type="EMBL" id="KJ489400">
    <property type="protein sequence ID" value="AHZ10347.1"/>
    <property type="molecule type" value="Genomic_DNA"/>
</dbReference>
<dbReference type="GeneID" id="19525097"/>
<dbReference type="KEGG" id="vg:19525097"/>
<evidence type="ECO:0000313" key="2">
    <source>
        <dbReference type="Proteomes" id="UP000026905"/>
    </source>
</evidence>
<dbReference type="Proteomes" id="UP000026905">
    <property type="component" value="Segment"/>
</dbReference>